<dbReference type="EMBL" id="BSFH01000088">
    <property type="protein sequence ID" value="GLK65426.1"/>
    <property type="molecule type" value="Genomic_DNA"/>
</dbReference>
<proteinExistence type="inferred from homology"/>
<dbReference type="GO" id="GO:0031640">
    <property type="term" value="P:killing of cells of another organism"/>
    <property type="evidence" value="ECO:0007669"/>
    <property type="project" value="UniProtKB-KW"/>
</dbReference>
<dbReference type="InterPro" id="IPR051018">
    <property type="entry name" value="Bacteriophage_GH24"/>
</dbReference>
<dbReference type="PANTHER" id="PTHR38107">
    <property type="match status" value="1"/>
</dbReference>
<name>A0AAD3NZI3_9RHOB</name>
<dbReference type="GO" id="GO:0016998">
    <property type="term" value="P:cell wall macromolecule catabolic process"/>
    <property type="evidence" value="ECO:0007669"/>
    <property type="project" value="InterPro"/>
</dbReference>
<dbReference type="Pfam" id="PF00959">
    <property type="entry name" value="Phage_lysozyme"/>
    <property type="match status" value="1"/>
</dbReference>
<dbReference type="GO" id="GO:0009253">
    <property type="term" value="P:peptidoglycan catabolic process"/>
    <property type="evidence" value="ECO:0007669"/>
    <property type="project" value="InterPro"/>
</dbReference>
<keyword evidence="6" id="KW-1185">Reference proteome</keyword>
<sequence length="65" mass="6821">MTPSAIASSSRVSLNENQFGALVSFTYNLGAGNLASSTLLRKLNAGDYAGAAAEFPRWNKAVVRS</sequence>
<protein>
    <recommendedName>
        <fullName evidence="4">Lysozyme</fullName>
        <ecNumber evidence="4">3.2.1.17</ecNumber>
    </recommendedName>
</protein>
<evidence type="ECO:0000256" key="2">
    <source>
        <dbReference type="ARBA" id="ARBA00022638"/>
    </source>
</evidence>
<dbReference type="GO" id="GO:0003796">
    <property type="term" value="F:lysozyme activity"/>
    <property type="evidence" value="ECO:0007669"/>
    <property type="project" value="UniProtKB-EC"/>
</dbReference>
<evidence type="ECO:0000313" key="6">
    <source>
        <dbReference type="Proteomes" id="UP001143349"/>
    </source>
</evidence>
<dbReference type="AlphaFoldDB" id="A0AAD3NZI3"/>
<dbReference type="Gene3D" id="1.10.530.40">
    <property type="match status" value="1"/>
</dbReference>
<evidence type="ECO:0000256" key="3">
    <source>
        <dbReference type="ARBA" id="ARBA00023200"/>
    </source>
</evidence>
<evidence type="ECO:0000313" key="5">
    <source>
        <dbReference type="EMBL" id="GLK65426.1"/>
    </source>
</evidence>
<dbReference type="PANTHER" id="PTHR38107:SF3">
    <property type="entry name" value="LYSOZYME RRRD-RELATED"/>
    <property type="match status" value="1"/>
</dbReference>
<keyword evidence="4" id="KW-0378">Hydrolase</keyword>
<dbReference type="CDD" id="cd00737">
    <property type="entry name" value="lyz_endolysin_autolysin"/>
    <property type="match status" value="1"/>
</dbReference>
<comment type="caution">
    <text evidence="5">The sequence shown here is derived from an EMBL/GenBank/DDBJ whole genome shotgun (WGS) entry which is preliminary data.</text>
</comment>
<comment type="catalytic activity">
    <reaction evidence="4">
        <text>Hydrolysis of (1-&gt;4)-beta-linkages between N-acetylmuramic acid and N-acetyl-D-glucosamine residues in a peptidoglycan and between N-acetyl-D-glucosamine residues in chitodextrins.</text>
        <dbReference type="EC" id="3.2.1.17"/>
    </reaction>
</comment>
<dbReference type="InterPro" id="IPR002196">
    <property type="entry name" value="Glyco_hydro_24"/>
</dbReference>
<dbReference type="InterPro" id="IPR023347">
    <property type="entry name" value="Lysozyme_dom_sf"/>
</dbReference>
<gene>
    <name evidence="5" type="ORF">GCM10017635_29010</name>
</gene>
<dbReference type="Proteomes" id="UP001143349">
    <property type="component" value="Unassembled WGS sequence"/>
</dbReference>
<dbReference type="RefSeq" id="WP_271180090.1">
    <property type="nucleotide sequence ID" value="NZ_BSFH01000088.1"/>
</dbReference>
<keyword evidence="4" id="KW-0326">Glycosidase</keyword>
<keyword evidence="1 4" id="KW-0929">Antimicrobial</keyword>
<comment type="similarity">
    <text evidence="4">Belongs to the glycosyl hydrolase 24 family.</text>
</comment>
<dbReference type="InterPro" id="IPR033907">
    <property type="entry name" value="Endolysin_autolysin"/>
</dbReference>
<dbReference type="EC" id="3.2.1.17" evidence="4"/>
<evidence type="ECO:0000256" key="1">
    <source>
        <dbReference type="ARBA" id="ARBA00022529"/>
    </source>
</evidence>
<dbReference type="GO" id="GO:0042742">
    <property type="term" value="P:defense response to bacterium"/>
    <property type="evidence" value="ECO:0007669"/>
    <property type="project" value="UniProtKB-KW"/>
</dbReference>
<evidence type="ECO:0000256" key="4">
    <source>
        <dbReference type="RuleBase" id="RU003788"/>
    </source>
</evidence>
<accession>A0AAD3NZI3</accession>
<reference evidence="5" key="2">
    <citation type="submission" date="2023-01" db="EMBL/GenBank/DDBJ databases">
        <authorList>
            <person name="Sun Q."/>
            <person name="Evtushenko L."/>
        </authorList>
    </citation>
    <scope>NUCLEOTIDE SEQUENCE</scope>
    <source>
        <strain evidence="5">VKM B-2222</strain>
    </source>
</reference>
<dbReference type="InterPro" id="IPR023346">
    <property type="entry name" value="Lysozyme-like_dom_sf"/>
</dbReference>
<keyword evidence="2 4" id="KW-0081">Bacteriolytic enzyme</keyword>
<reference evidence="5" key="1">
    <citation type="journal article" date="2014" name="Int. J. Syst. Evol. Microbiol.">
        <title>Complete genome sequence of Corynebacterium casei LMG S-19264T (=DSM 44701T), isolated from a smear-ripened cheese.</title>
        <authorList>
            <consortium name="US DOE Joint Genome Institute (JGI-PGF)"/>
            <person name="Walter F."/>
            <person name="Albersmeier A."/>
            <person name="Kalinowski J."/>
            <person name="Ruckert C."/>
        </authorList>
    </citation>
    <scope>NUCLEOTIDE SEQUENCE</scope>
    <source>
        <strain evidence="5">VKM B-2222</strain>
    </source>
</reference>
<dbReference type="SUPFAM" id="SSF53955">
    <property type="entry name" value="Lysozyme-like"/>
    <property type="match status" value="1"/>
</dbReference>
<keyword evidence="3" id="KW-1035">Host cytoplasm</keyword>
<organism evidence="5 6">
    <name type="scientific">Paracoccus kondratievae</name>
    <dbReference type="NCBI Taxonomy" id="135740"/>
    <lineage>
        <taxon>Bacteria</taxon>
        <taxon>Pseudomonadati</taxon>
        <taxon>Pseudomonadota</taxon>
        <taxon>Alphaproteobacteria</taxon>
        <taxon>Rhodobacterales</taxon>
        <taxon>Paracoccaceae</taxon>
        <taxon>Paracoccus</taxon>
    </lineage>
</organism>